<feature type="transmembrane region" description="Helical" evidence="7">
    <location>
        <begin position="222"/>
        <end position="240"/>
    </location>
</feature>
<evidence type="ECO:0000256" key="6">
    <source>
        <dbReference type="ARBA" id="ARBA00023136"/>
    </source>
</evidence>
<evidence type="ECO:0000256" key="4">
    <source>
        <dbReference type="ARBA" id="ARBA00022692"/>
    </source>
</evidence>
<organism evidence="9 10">
    <name type="scientific">Agrilactobacillus composti DSM 18527 = JCM 14202</name>
    <dbReference type="NCBI Taxonomy" id="1423734"/>
    <lineage>
        <taxon>Bacteria</taxon>
        <taxon>Bacillati</taxon>
        <taxon>Bacillota</taxon>
        <taxon>Bacilli</taxon>
        <taxon>Lactobacillales</taxon>
        <taxon>Lactobacillaceae</taxon>
        <taxon>Agrilactobacillus</taxon>
    </lineage>
</organism>
<feature type="transmembrane region" description="Helical" evidence="7">
    <location>
        <begin position="191"/>
        <end position="210"/>
    </location>
</feature>
<feature type="transmembrane region" description="Helical" evidence="7">
    <location>
        <begin position="58"/>
        <end position="84"/>
    </location>
</feature>
<keyword evidence="4 7" id="KW-0812">Transmembrane</keyword>
<evidence type="ECO:0000256" key="7">
    <source>
        <dbReference type="RuleBase" id="RU363032"/>
    </source>
</evidence>
<keyword evidence="10" id="KW-1185">Reference proteome</keyword>
<dbReference type="Proteomes" id="UP000051236">
    <property type="component" value="Unassembled WGS sequence"/>
</dbReference>
<dbReference type="Pfam" id="PF00528">
    <property type="entry name" value="BPD_transp_1"/>
    <property type="match status" value="1"/>
</dbReference>
<dbReference type="AlphaFoldDB" id="X0QSN4"/>
<name>X0QSN4_9LACO</name>
<evidence type="ECO:0000256" key="1">
    <source>
        <dbReference type="ARBA" id="ARBA00004651"/>
    </source>
</evidence>
<dbReference type="PANTHER" id="PTHR30151">
    <property type="entry name" value="ALKANE SULFONATE ABC TRANSPORTER-RELATED, MEMBRANE SUBUNIT"/>
    <property type="match status" value="1"/>
</dbReference>
<dbReference type="PANTHER" id="PTHR30151:SF20">
    <property type="entry name" value="ABC TRANSPORTER PERMEASE PROTEIN HI_0355-RELATED"/>
    <property type="match status" value="1"/>
</dbReference>
<comment type="caution">
    <text evidence="9">The sequence shown here is derived from an EMBL/GenBank/DDBJ whole genome shotgun (WGS) entry which is preliminary data.</text>
</comment>
<dbReference type="Gene3D" id="1.10.3720.10">
    <property type="entry name" value="MetI-like"/>
    <property type="match status" value="1"/>
</dbReference>
<dbReference type="InterPro" id="IPR000515">
    <property type="entry name" value="MetI-like"/>
</dbReference>
<feature type="domain" description="ABC transmembrane type-1" evidence="8">
    <location>
        <begin position="60"/>
        <end position="244"/>
    </location>
</feature>
<dbReference type="GO" id="GO:0005886">
    <property type="term" value="C:plasma membrane"/>
    <property type="evidence" value="ECO:0007669"/>
    <property type="project" value="UniProtKB-SubCell"/>
</dbReference>
<proteinExistence type="inferred from homology"/>
<feature type="transmembrane region" description="Helical" evidence="7">
    <location>
        <begin position="12"/>
        <end position="38"/>
    </location>
</feature>
<dbReference type="STRING" id="1423734.FC83_GL002739"/>
<keyword evidence="2 7" id="KW-0813">Transport</keyword>
<evidence type="ECO:0000313" key="9">
    <source>
        <dbReference type="EMBL" id="KRM33557.1"/>
    </source>
</evidence>
<dbReference type="InterPro" id="IPR035906">
    <property type="entry name" value="MetI-like_sf"/>
</dbReference>
<evidence type="ECO:0000256" key="5">
    <source>
        <dbReference type="ARBA" id="ARBA00022989"/>
    </source>
</evidence>
<keyword evidence="3" id="KW-1003">Cell membrane</keyword>
<evidence type="ECO:0000256" key="3">
    <source>
        <dbReference type="ARBA" id="ARBA00022475"/>
    </source>
</evidence>
<dbReference type="CDD" id="cd06261">
    <property type="entry name" value="TM_PBP2"/>
    <property type="match status" value="1"/>
</dbReference>
<accession>X0QSN4</accession>
<dbReference type="eggNOG" id="COG0600">
    <property type="taxonomic scope" value="Bacteria"/>
</dbReference>
<evidence type="ECO:0000259" key="8">
    <source>
        <dbReference type="PROSITE" id="PS50928"/>
    </source>
</evidence>
<dbReference type="SUPFAM" id="SSF161098">
    <property type="entry name" value="MetI-like"/>
    <property type="match status" value="1"/>
</dbReference>
<reference evidence="9 10" key="1">
    <citation type="journal article" date="2015" name="Genome Announc.">
        <title>Expanding the biotechnology potential of lactobacilli through comparative genomics of 213 strains and associated genera.</title>
        <authorList>
            <person name="Sun Z."/>
            <person name="Harris H.M."/>
            <person name="McCann A."/>
            <person name="Guo C."/>
            <person name="Argimon S."/>
            <person name="Zhang W."/>
            <person name="Yang X."/>
            <person name="Jeffery I.B."/>
            <person name="Cooney J.C."/>
            <person name="Kagawa T.F."/>
            <person name="Liu W."/>
            <person name="Song Y."/>
            <person name="Salvetti E."/>
            <person name="Wrobel A."/>
            <person name="Rasinkangas P."/>
            <person name="Parkhill J."/>
            <person name="Rea M.C."/>
            <person name="O'Sullivan O."/>
            <person name="Ritari J."/>
            <person name="Douillard F.P."/>
            <person name="Paul Ross R."/>
            <person name="Yang R."/>
            <person name="Briner A.E."/>
            <person name="Felis G.E."/>
            <person name="de Vos W.M."/>
            <person name="Barrangou R."/>
            <person name="Klaenhammer T.R."/>
            <person name="Caufield P.W."/>
            <person name="Cui Y."/>
            <person name="Zhang H."/>
            <person name="O'Toole P.W."/>
        </authorList>
    </citation>
    <scope>NUCLEOTIDE SEQUENCE [LARGE SCALE GENOMIC DNA]</scope>
    <source>
        <strain evidence="9 10">DSM 18527</strain>
    </source>
</reference>
<gene>
    <name evidence="9" type="ORF">FC83_GL002739</name>
</gene>
<keyword evidence="5 7" id="KW-1133">Transmembrane helix</keyword>
<dbReference type="EMBL" id="AZGA01000048">
    <property type="protein sequence ID" value="KRM33557.1"/>
    <property type="molecule type" value="Genomic_DNA"/>
</dbReference>
<sequence length="257" mass="28706">MKIKLKSTSISLLPLAVVILVLALWYVVTATGIVPRFFLPGPFDVLVAFQEDFDLLMANMWVTLVEAFWGLLLGVILGVSIAIIMERFDLLYRAIYPLLVLSQTIPTYAIAPILILWFGYGILPKVLLIIVTTFFPVAVEMLTGLRSADQDLIKLMQTMGSNRLQILWYVKLPASLEHFFASLRISVSYSIIGAVIAEWVGGDAGLGVYMTRVMKVYAYDKMFAVIVLISLVSLCLILGVDLLQRLTMPWKRGEKAL</sequence>
<dbReference type="OrthoDB" id="9804353at2"/>
<evidence type="ECO:0000313" key="10">
    <source>
        <dbReference type="Proteomes" id="UP000051236"/>
    </source>
</evidence>
<keyword evidence="6 7" id="KW-0472">Membrane</keyword>
<comment type="subcellular location">
    <subcellularLocation>
        <location evidence="1 7">Cell membrane</location>
        <topology evidence="1 7">Multi-pass membrane protein</topology>
    </subcellularLocation>
</comment>
<dbReference type="GO" id="GO:0055085">
    <property type="term" value="P:transmembrane transport"/>
    <property type="evidence" value="ECO:0007669"/>
    <property type="project" value="InterPro"/>
</dbReference>
<dbReference type="PATRIC" id="fig|1423734.3.peg.2784"/>
<protein>
    <submittedName>
        <fullName evidence="9">ABC-type nitrate sulfonate bicarbonate transport system, permease component</fullName>
    </submittedName>
</protein>
<evidence type="ECO:0000256" key="2">
    <source>
        <dbReference type="ARBA" id="ARBA00022448"/>
    </source>
</evidence>
<dbReference type="PROSITE" id="PS50928">
    <property type="entry name" value="ABC_TM1"/>
    <property type="match status" value="1"/>
</dbReference>
<comment type="similarity">
    <text evidence="7">Belongs to the binding-protein-dependent transport system permease family.</text>
</comment>
<dbReference type="RefSeq" id="WP_035455534.1">
    <property type="nucleotide sequence ID" value="NZ_AZGA01000048.1"/>
</dbReference>